<dbReference type="Proteomes" id="UP001309876">
    <property type="component" value="Unassembled WGS sequence"/>
</dbReference>
<proteinExistence type="predicted"/>
<comment type="caution">
    <text evidence="2">The sequence shown here is derived from an EMBL/GenBank/DDBJ whole genome shotgun (WGS) entry which is preliminary data.</text>
</comment>
<evidence type="ECO:0000313" key="3">
    <source>
        <dbReference type="Proteomes" id="UP001309876"/>
    </source>
</evidence>
<accession>A0AAN7Y837</accession>
<feature type="region of interest" description="Disordered" evidence="1">
    <location>
        <begin position="95"/>
        <end position="195"/>
    </location>
</feature>
<feature type="compositionally biased region" description="Basic and acidic residues" evidence="1">
    <location>
        <begin position="17"/>
        <end position="30"/>
    </location>
</feature>
<feature type="compositionally biased region" description="Polar residues" evidence="1">
    <location>
        <begin position="95"/>
        <end position="124"/>
    </location>
</feature>
<gene>
    <name evidence="2" type="ORF">LTR05_002944</name>
</gene>
<name>A0AAN7Y837_9EURO</name>
<evidence type="ECO:0008006" key="4">
    <source>
        <dbReference type="Google" id="ProtNLM"/>
    </source>
</evidence>
<dbReference type="CDD" id="cd14688">
    <property type="entry name" value="bZIP_YAP"/>
    <property type="match status" value="1"/>
</dbReference>
<dbReference type="AlphaFoldDB" id="A0AAN7Y837"/>
<feature type="compositionally biased region" description="Low complexity" evidence="1">
    <location>
        <begin position="159"/>
        <end position="182"/>
    </location>
</feature>
<keyword evidence="3" id="KW-1185">Reference proteome</keyword>
<feature type="compositionally biased region" description="Polar residues" evidence="1">
    <location>
        <begin position="1"/>
        <end position="16"/>
    </location>
</feature>
<sequence length="279" mass="31327">MSSQPPEDQATPCQPKSKQERIRDNQRRSRARRQEYLADLERRLSECQLTCREADIQRAAFIELQIENTRLRELLALAGINEQLKPKIVTVDASRTLSSSSMQATPRPRGTQNNPSHTSQSVVRTTPDGTTPPTPGVIYPHSSPYTAPQHTSHNFDWLYQQGRTTPQPGPQPRFQQQQQQQQQPPPIHSHPYQPPTDVLMCDAFGVAAHGPVRVADENSVLCSVAKQMIEQYNISPAEMKQVKLKLSQGFCRSAYPGSGCAVDNQVLFQVLNELSSRYT</sequence>
<dbReference type="PANTHER" id="PTHR42070:SF1">
    <property type="entry name" value="FILAMENT ASSOCIATED PROTEIN, PUTATIVE (AFU_ORTHOLOGUE AFUA_8G06630)-RELATED"/>
    <property type="match status" value="1"/>
</dbReference>
<dbReference type="EMBL" id="JAVRRJ010000002">
    <property type="protein sequence ID" value="KAK5088723.1"/>
    <property type="molecule type" value="Genomic_DNA"/>
</dbReference>
<evidence type="ECO:0000256" key="1">
    <source>
        <dbReference type="SAM" id="MobiDB-lite"/>
    </source>
</evidence>
<feature type="region of interest" description="Disordered" evidence="1">
    <location>
        <begin position="1"/>
        <end position="30"/>
    </location>
</feature>
<dbReference type="PANTHER" id="PTHR42070">
    <property type="entry name" value="FILAMENT ASSOCIATED PROTEIN, PUTATIVE (AFU_ORTHOLOGUE AFUA_8G06630)-RELATED"/>
    <property type="match status" value="1"/>
</dbReference>
<evidence type="ECO:0000313" key="2">
    <source>
        <dbReference type="EMBL" id="KAK5088723.1"/>
    </source>
</evidence>
<protein>
    <recommendedName>
        <fullName evidence="4">BZIP domain-containing protein</fullName>
    </recommendedName>
</protein>
<feature type="compositionally biased region" description="Polar residues" evidence="1">
    <location>
        <begin position="143"/>
        <end position="154"/>
    </location>
</feature>
<organism evidence="2 3">
    <name type="scientific">Lithohypha guttulata</name>
    <dbReference type="NCBI Taxonomy" id="1690604"/>
    <lineage>
        <taxon>Eukaryota</taxon>
        <taxon>Fungi</taxon>
        <taxon>Dikarya</taxon>
        <taxon>Ascomycota</taxon>
        <taxon>Pezizomycotina</taxon>
        <taxon>Eurotiomycetes</taxon>
        <taxon>Chaetothyriomycetidae</taxon>
        <taxon>Chaetothyriales</taxon>
        <taxon>Trichomeriaceae</taxon>
        <taxon>Lithohypha</taxon>
    </lineage>
</organism>
<feature type="compositionally biased region" description="Pro residues" evidence="1">
    <location>
        <begin position="183"/>
        <end position="194"/>
    </location>
</feature>
<reference evidence="2 3" key="1">
    <citation type="submission" date="2023-08" db="EMBL/GenBank/DDBJ databases">
        <title>Black Yeasts Isolated from many extreme environments.</title>
        <authorList>
            <person name="Coleine C."/>
            <person name="Stajich J.E."/>
            <person name="Selbmann L."/>
        </authorList>
    </citation>
    <scope>NUCLEOTIDE SEQUENCE [LARGE SCALE GENOMIC DNA]</scope>
    <source>
        <strain evidence="2 3">CCFEE 5910</strain>
    </source>
</reference>